<feature type="chain" id="PRO_5006394415" evidence="2">
    <location>
        <begin position="25"/>
        <end position="90"/>
    </location>
</feature>
<evidence type="ECO:0000313" key="3">
    <source>
        <dbReference type="EMBL" id="KRG67699.1"/>
    </source>
</evidence>
<dbReference type="OrthoDB" id="9952773at2"/>
<feature type="transmembrane region" description="Helical" evidence="1">
    <location>
        <begin position="62"/>
        <end position="79"/>
    </location>
</feature>
<protein>
    <submittedName>
        <fullName evidence="3">Uncharacterized protein</fullName>
    </submittedName>
</protein>
<organism evidence="3 4">
    <name type="scientific">Stenotrophomonas terrae</name>
    <dbReference type="NCBI Taxonomy" id="405446"/>
    <lineage>
        <taxon>Bacteria</taxon>
        <taxon>Pseudomonadati</taxon>
        <taxon>Pseudomonadota</taxon>
        <taxon>Gammaproteobacteria</taxon>
        <taxon>Lysobacterales</taxon>
        <taxon>Lysobacteraceae</taxon>
        <taxon>Stenotrophomonas</taxon>
    </lineage>
</organism>
<dbReference type="RefSeq" id="WP_057628354.1">
    <property type="nucleotide sequence ID" value="NZ_LDJJ01000028.1"/>
</dbReference>
<keyword evidence="1" id="KW-0812">Transmembrane</keyword>
<dbReference type="EMBL" id="LDJJ01000028">
    <property type="protein sequence ID" value="KRG67699.1"/>
    <property type="molecule type" value="Genomic_DNA"/>
</dbReference>
<keyword evidence="2" id="KW-0732">Signal</keyword>
<sequence length="90" mass="9679">MNKKALAILLAGALLSFGGTTMHARHLFAERPHAPDPSSGEVIEFKVKGSDRIVYITGRDRIQHWSILGLGIGLFLLGAKGGALRRSQDA</sequence>
<evidence type="ECO:0000256" key="2">
    <source>
        <dbReference type="SAM" id="SignalP"/>
    </source>
</evidence>
<keyword evidence="1" id="KW-0472">Membrane</keyword>
<dbReference type="AlphaFoldDB" id="A0A0R0CRC2"/>
<dbReference type="PATRIC" id="fig|405446.3.peg.1248"/>
<evidence type="ECO:0000313" key="4">
    <source>
        <dbReference type="Proteomes" id="UP000051863"/>
    </source>
</evidence>
<feature type="signal peptide" evidence="2">
    <location>
        <begin position="1"/>
        <end position="24"/>
    </location>
</feature>
<evidence type="ECO:0000256" key="1">
    <source>
        <dbReference type="SAM" id="Phobius"/>
    </source>
</evidence>
<name>A0A0R0CRC2_9GAMM</name>
<keyword evidence="4" id="KW-1185">Reference proteome</keyword>
<keyword evidence="1" id="KW-1133">Transmembrane helix</keyword>
<reference evidence="3 4" key="1">
    <citation type="submission" date="2015-05" db="EMBL/GenBank/DDBJ databases">
        <title>Genome sequencing and analysis of members of genus Stenotrophomonas.</title>
        <authorList>
            <person name="Patil P.P."/>
            <person name="Midha S."/>
            <person name="Patil P.B."/>
        </authorList>
    </citation>
    <scope>NUCLEOTIDE SEQUENCE [LARGE SCALE GENOMIC DNA]</scope>
    <source>
        <strain evidence="3 4">DSM 18941</strain>
    </source>
</reference>
<gene>
    <name evidence="3" type="ORF">ABB27_08980</name>
</gene>
<dbReference type="Proteomes" id="UP000051863">
    <property type="component" value="Unassembled WGS sequence"/>
</dbReference>
<comment type="caution">
    <text evidence="3">The sequence shown here is derived from an EMBL/GenBank/DDBJ whole genome shotgun (WGS) entry which is preliminary data.</text>
</comment>
<accession>A0A0R0CRC2</accession>
<proteinExistence type="predicted"/>